<dbReference type="RefSeq" id="WP_132830660.1">
    <property type="nucleotide sequence ID" value="NZ_SMFP01000012.1"/>
</dbReference>
<keyword evidence="2" id="KW-1185">Reference proteome</keyword>
<reference evidence="1 2" key="1">
    <citation type="submission" date="2019-03" db="EMBL/GenBank/DDBJ databases">
        <authorList>
            <person name="Zhang S."/>
        </authorList>
    </citation>
    <scope>NUCLEOTIDE SEQUENCE [LARGE SCALE GENOMIC DNA]</scope>
    <source>
        <strain evidence="1 2">S4J41</strain>
    </source>
</reference>
<accession>A0A4V2Z7A2</accession>
<comment type="caution">
    <text evidence="1">The sequence shown here is derived from an EMBL/GenBank/DDBJ whole genome shotgun (WGS) entry which is preliminary data.</text>
</comment>
<evidence type="ECO:0008006" key="3">
    <source>
        <dbReference type="Google" id="ProtNLM"/>
    </source>
</evidence>
<organism evidence="1 2">
    <name type="scientific">Antarcticimicrobium sediminis</name>
    <dbReference type="NCBI Taxonomy" id="2546227"/>
    <lineage>
        <taxon>Bacteria</taxon>
        <taxon>Pseudomonadati</taxon>
        <taxon>Pseudomonadota</taxon>
        <taxon>Alphaproteobacteria</taxon>
        <taxon>Rhodobacterales</taxon>
        <taxon>Paracoccaceae</taxon>
        <taxon>Antarcticimicrobium</taxon>
    </lineage>
</organism>
<dbReference type="EMBL" id="SMFP01000012">
    <property type="protein sequence ID" value="TDE35596.1"/>
    <property type="molecule type" value="Genomic_DNA"/>
</dbReference>
<proteinExistence type="predicted"/>
<dbReference type="PROSITE" id="PS51257">
    <property type="entry name" value="PROKAR_LIPOPROTEIN"/>
    <property type="match status" value="1"/>
</dbReference>
<dbReference type="OrthoDB" id="7859984at2"/>
<dbReference type="AlphaFoldDB" id="A0A4V2Z7A2"/>
<evidence type="ECO:0000313" key="1">
    <source>
        <dbReference type="EMBL" id="TDE35596.1"/>
    </source>
</evidence>
<evidence type="ECO:0000313" key="2">
    <source>
        <dbReference type="Proteomes" id="UP000294662"/>
    </source>
</evidence>
<protein>
    <recommendedName>
        <fullName evidence="3">Lipoprotein</fullName>
    </recommendedName>
</protein>
<name>A0A4V2Z7A2_9RHOB</name>
<gene>
    <name evidence="1" type="ORF">E1B25_16710</name>
</gene>
<dbReference type="Proteomes" id="UP000294662">
    <property type="component" value="Unassembled WGS sequence"/>
</dbReference>
<sequence>MKYALLGLALMLSACTDLPENWTLTRSAPATEVTVWGRVWTITQPRDKPGFYKAVRHENGLSPFGPPARLRTHQAIRAFHAATGCKAIYSSMYQTISGAVFAQLNCTKGG</sequence>